<organism evidence="1 2">
    <name type="scientific">Ensete ventricosum</name>
    <name type="common">Abyssinian banana</name>
    <name type="synonym">Musa ensete</name>
    <dbReference type="NCBI Taxonomy" id="4639"/>
    <lineage>
        <taxon>Eukaryota</taxon>
        <taxon>Viridiplantae</taxon>
        <taxon>Streptophyta</taxon>
        <taxon>Embryophyta</taxon>
        <taxon>Tracheophyta</taxon>
        <taxon>Spermatophyta</taxon>
        <taxon>Magnoliopsida</taxon>
        <taxon>Liliopsida</taxon>
        <taxon>Zingiberales</taxon>
        <taxon>Musaceae</taxon>
        <taxon>Ensete</taxon>
    </lineage>
</organism>
<name>A0A426WYZ1_ENSVE</name>
<comment type="caution">
    <text evidence="1">The sequence shown here is derived from an EMBL/GenBank/DDBJ whole genome shotgun (WGS) entry which is preliminary data.</text>
</comment>
<feature type="non-terminal residue" evidence="1">
    <location>
        <position position="1"/>
    </location>
</feature>
<dbReference type="EMBL" id="AMZH03032029">
    <property type="protein sequence ID" value="RRT32438.1"/>
    <property type="molecule type" value="Genomic_DNA"/>
</dbReference>
<accession>A0A426WYZ1</accession>
<sequence length="79" mass="8098">SAAAPACGLAAVDRACGWLPIAGGLVAVDRPLQVARPWSAAPARGLAVASHLCMQTACMWPPLPRRQRLLSLPIAATSA</sequence>
<evidence type="ECO:0000313" key="1">
    <source>
        <dbReference type="EMBL" id="RRT32438.1"/>
    </source>
</evidence>
<reference evidence="1 2" key="1">
    <citation type="journal article" date="2014" name="Agronomy (Basel)">
        <title>A Draft Genome Sequence for Ensete ventricosum, the Drought-Tolerant Tree Against Hunger.</title>
        <authorList>
            <person name="Harrison J."/>
            <person name="Moore K.A."/>
            <person name="Paszkiewicz K."/>
            <person name="Jones T."/>
            <person name="Grant M."/>
            <person name="Ambacheew D."/>
            <person name="Muzemil S."/>
            <person name="Studholme D.J."/>
        </authorList>
    </citation>
    <scope>NUCLEOTIDE SEQUENCE [LARGE SCALE GENOMIC DNA]</scope>
</reference>
<proteinExistence type="predicted"/>
<evidence type="ECO:0000313" key="2">
    <source>
        <dbReference type="Proteomes" id="UP000287651"/>
    </source>
</evidence>
<protein>
    <submittedName>
        <fullName evidence="1">Uncharacterized protein</fullName>
    </submittedName>
</protein>
<dbReference type="AlphaFoldDB" id="A0A426WYZ1"/>
<dbReference type="Proteomes" id="UP000287651">
    <property type="component" value="Unassembled WGS sequence"/>
</dbReference>
<gene>
    <name evidence="1" type="ORF">B296_00042430</name>
</gene>